<feature type="compositionally biased region" description="Low complexity" evidence="3">
    <location>
        <begin position="281"/>
        <end position="299"/>
    </location>
</feature>
<proteinExistence type="predicted"/>
<dbReference type="GO" id="GO:0007064">
    <property type="term" value="P:mitotic sister chromatid cohesion"/>
    <property type="evidence" value="ECO:0007669"/>
    <property type="project" value="InterPro"/>
</dbReference>
<dbReference type="EMBL" id="GDKF01003422">
    <property type="protein sequence ID" value="JAT75200.1"/>
    <property type="molecule type" value="Transcribed_RNA"/>
</dbReference>
<feature type="region of interest" description="Disordered" evidence="3">
    <location>
        <begin position="155"/>
        <end position="403"/>
    </location>
</feature>
<reference evidence="5" key="1">
    <citation type="submission" date="2015-08" db="EMBL/GenBank/DDBJ databases">
        <authorList>
            <person name="Babu N.S."/>
            <person name="Beckwith C.J."/>
            <person name="Beseler K.G."/>
            <person name="Brison A."/>
            <person name="Carone J.V."/>
            <person name="Caskin T.P."/>
            <person name="Diamond M."/>
            <person name="Durham M.E."/>
            <person name="Foxe J.M."/>
            <person name="Go M."/>
            <person name="Henderson B.A."/>
            <person name="Jones I.B."/>
            <person name="McGettigan J.A."/>
            <person name="Micheletti S.J."/>
            <person name="Nasrallah M.E."/>
            <person name="Ortiz D."/>
            <person name="Piller C.R."/>
            <person name="Privatt S.R."/>
            <person name="Schneider S.L."/>
            <person name="Sharp S."/>
            <person name="Smith T.C."/>
            <person name="Stanton J.D."/>
            <person name="Ullery H.E."/>
            <person name="Wilson R.J."/>
            <person name="Serrano M.G."/>
            <person name="Buck G."/>
            <person name="Lee V."/>
            <person name="Wang Y."/>
            <person name="Carvalho R."/>
            <person name="Voegtly L."/>
            <person name="Shi R."/>
            <person name="Duckworth R."/>
            <person name="Johnson A."/>
            <person name="Loviza R."/>
            <person name="Walstead R."/>
            <person name="Shah Z."/>
            <person name="Kiflezghi M."/>
            <person name="Wade K."/>
            <person name="Ball S.L."/>
            <person name="Bradley K.W."/>
            <person name="Asai D.J."/>
            <person name="Bowman C.A."/>
            <person name="Russell D.A."/>
            <person name="Pope W.H."/>
            <person name="Jacobs-Sera D."/>
            <person name="Hendrix R.W."/>
            <person name="Hatfull G.F."/>
        </authorList>
    </citation>
    <scope>NUCLEOTIDE SEQUENCE</scope>
</reference>
<comment type="subcellular location">
    <subcellularLocation>
        <location evidence="1">Nucleus</location>
    </subcellularLocation>
</comment>
<dbReference type="InterPro" id="IPR039776">
    <property type="entry name" value="Pds5"/>
</dbReference>
<dbReference type="GO" id="GO:0000785">
    <property type="term" value="C:chromatin"/>
    <property type="evidence" value="ECO:0007669"/>
    <property type="project" value="TreeGrafter"/>
</dbReference>
<sequence length="403" mass="41237">MAGAEPSLARQREPLVVAGSEVVGRSLAIWSAQLMEWPKAVITGHDPATGRHAIKYRGRAGPETTETWVNLARTRFQWVGKPPPGAAPNPSAKSAPPDEALVGCRVKVFWPGMAKWYLGKVVGFDAKTRQHSIKYRDGDAQHLTLRHEAVQYVDVPSPAAGPSPPKSASPGAGKEPAGGARPAKRQRGRGPTPDSGTGTGGGDAPRSGLSSFTAEARPGARGGSSPGAVDGPVQPKRRRGRPSAADAAAAAARARAPPSAGPARSAAARGAPDAPRRGPRASDSLTSGFSSDSSGSSGTSDDEEDTSTRTGSPSPDSSSLATSRDDGSRSARDRASGALEGAAPDSEYEVESARPGRPRAGAAPGASRRAGAAQPRRRRDAAGRAAATRAAYETPGGARRVGR</sequence>
<name>A0A1D2A7L6_AUXPR</name>
<evidence type="ECO:0000256" key="1">
    <source>
        <dbReference type="ARBA" id="ARBA00004123"/>
    </source>
</evidence>
<dbReference type="GO" id="GO:0005634">
    <property type="term" value="C:nucleus"/>
    <property type="evidence" value="ECO:0007669"/>
    <property type="project" value="UniProtKB-SubCell"/>
</dbReference>
<feature type="non-terminal residue" evidence="5">
    <location>
        <position position="403"/>
    </location>
</feature>
<feature type="compositionally biased region" description="Basic and acidic residues" evidence="3">
    <location>
        <begin position="323"/>
        <end position="335"/>
    </location>
</feature>
<dbReference type="CDD" id="cd20404">
    <property type="entry name" value="Tudor_Agenet_AtEML-like"/>
    <property type="match status" value="1"/>
</dbReference>
<accession>A0A1D2A7L6</accession>
<dbReference type="AlphaFoldDB" id="A0A1D2A7L6"/>
<feature type="compositionally biased region" description="Low complexity" evidence="3">
    <location>
        <begin position="308"/>
        <end position="322"/>
    </location>
</feature>
<feature type="domain" description="Lamin-B receptor of TUDOR" evidence="4">
    <location>
        <begin position="108"/>
        <end position="139"/>
    </location>
</feature>
<gene>
    <name evidence="5" type="ORF">g.5729</name>
</gene>
<dbReference type="Pfam" id="PF09465">
    <property type="entry name" value="LBR_tudor"/>
    <property type="match status" value="1"/>
</dbReference>
<dbReference type="InterPro" id="IPR019023">
    <property type="entry name" value="Lamin-B_rcpt_of_tudor"/>
</dbReference>
<dbReference type="PANTHER" id="PTHR12663:SF0">
    <property type="entry name" value="PRECOCIOUS DISSOCIATION OF SISTERS 5, ISOFORM A"/>
    <property type="match status" value="1"/>
</dbReference>
<evidence type="ECO:0000313" key="5">
    <source>
        <dbReference type="EMBL" id="JAT75200.1"/>
    </source>
</evidence>
<dbReference type="PANTHER" id="PTHR12663">
    <property type="entry name" value="ANDROGEN INDUCED INHIBITOR OF PROLIFERATION AS3 / PDS5-RELATED"/>
    <property type="match status" value="1"/>
</dbReference>
<evidence type="ECO:0000256" key="2">
    <source>
        <dbReference type="ARBA" id="ARBA00023242"/>
    </source>
</evidence>
<evidence type="ECO:0000259" key="4">
    <source>
        <dbReference type="Pfam" id="PF09465"/>
    </source>
</evidence>
<dbReference type="Gene3D" id="2.30.30.140">
    <property type="match status" value="1"/>
</dbReference>
<feature type="compositionally biased region" description="Low complexity" evidence="3">
    <location>
        <begin position="242"/>
        <end position="273"/>
    </location>
</feature>
<feature type="compositionally biased region" description="Low complexity" evidence="3">
    <location>
        <begin position="353"/>
        <end position="374"/>
    </location>
</feature>
<keyword evidence="2" id="KW-0539">Nucleus</keyword>
<evidence type="ECO:0000256" key="3">
    <source>
        <dbReference type="SAM" id="MobiDB-lite"/>
    </source>
</evidence>
<protein>
    <recommendedName>
        <fullName evidence="4">Lamin-B receptor of TUDOR domain-containing protein</fullName>
    </recommendedName>
</protein>
<organism evidence="5">
    <name type="scientific">Auxenochlorella protothecoides</name>
    <name type="common">Green microalga</name>
    <name type="synonym">Chlorella protothecoides</name>
    <dbReference type="NCBI Taxonomy" id="3075"/>
    <lineage>
        <taxon>Eukaryota</taxon>
        <taxon>Viridiplantae</taxon>
        <taxon>Chlorophyta</taxon>
        <taxon>core chlorophytes</taxon>
        <taxon>Trebouxiophyceae</taxon>
        <taxon>Chlorellales</taxon>
        <taxon>Chlorellaceae</taxon>
        <taxon>Auxenochlorella</taxon>
    </lineage>
</organism>
<dbReference type="GO" id="GO:0006281">
    <property type="term" value="P:DNA repair"/>
    <property type="evidence" value="ECO:0007669"/>
    <property type="project" value="TreeGrafter"/>
</dbReference>